<feature type="region of interest" description="Disordered" evidence="1">
    <location>
        <begin position="335"/>
        <end position="364"/>
    </location>
</feature>
<evidence type="ECO:0000313" key="4">
    <source>
        <dbReference type="Proteomes" id="UP000316726"/>
    </source>
</evidence>
<dbReference type="Pfam" id="PF01471">
    <property type="entry name" value="PG_binding_1"/>
    <property type="match status" value="2"/>
</dbReference>
<dbReference type="InterPro" id="IPR036366">
    <property type="entry name" value="PGBDSf"/>
</dbReference>
<keyword evidence="4" id="KW-1185">Reference proteome</keyword>
<protein>
    <recommendedName>
        <fullName evidence="2">Peptidoglycan binding-like domain-containing protein</fullName>
    </recommendedName>
</protein>
<gene>
    <name evidence="3" type="ORF">A3770_16p78340</name>
</gene>
<name>A0A5B8MZ28_9CHLO</name>
<evidence type="ECO:0000259" key="2">
    <source>
        <dbReference type="Pfam" id="PF01471"/>
    </source>
</evidence>
<feature type="compositionally biased region" description="Low complexity" evidence="1">
    <location>
        <begin position="140"/>
        <end position="149"/>
    </location>
</feature>
<feature type="domain" description="Peptidoglycan binding-like" evidence="2">
    <location>
        <begin position="385"/>
        <end position="440"/>
    </location>
</feature>
<evidence type="ECO:0000256" key="1">
    <source>
        <dbReference type="SAM" id="MobiDB-lite"/>
    </source>
</evidence>
<dbReference type="Proteomes" id="UP000316726">
    <property type="component" value="Chromosome 16"/>
</dbReference>
<proteinExistence type="predicted"/>
<dbReference type="SUPFAM" id="SSF47090">
    <property type="entry name" value="PGBD-like"/>
    <property type="match status" value="2"/>
</dbReference>
<feature type="compositionally biased region" description="Gly residues" evidence="1">
    <location>
        <begin position="155"/>
        <end position="170"/>
    </location>
</feature>
<evidence type="ECO:0000313" key="3">
    <source>
        <dbReference type="EMBL" id="QDZ25316.1"/>
    </source>
</evidence>
<dbReference type="AlphaFoldDB" id="A0A5B8MZ28"/>
<reference evidence="3 4" key="1">
    <citation type="submission" date="2018-07" db="EMBL/GenBank/DDBJ databases">
        <title>The complete nuclear genome of the prasinophyte Chloropicon primus (CCMP1205).</title>
        <authorList>
            <person name="Pombert J.-F."/>
            <person name="Otis C."/>
            <person name="Turmel M."/>
            <person name="Lemieux C."/>
        </authorList>
    </citation>
    <scope>NUCLEOTIDE SEQUENCE [LARGE SCALE GENOMIC DNA]</scope>
    <source>
        <strain evidence="3 4">CCMP1205</strain>
    </source>
</reference>
<organism evidence="3 4">
    <name type="scientific">Chloropicon primus</name>
    <dbReference type="NCBI Taxonomy" id="1764295"/>
    <lineage>
        <taxon>Eukaryota</taxon>
        <taxon>Viridiplantae</taxon>
        <taxon>Chlorophyta</taxon>
        <taxon>Chloropicophyceae</taxon>
        <taxon>Chloropicales</taxon>
        <taxon>Chloropicaceae</taxon>
        <taxon>Chloropicon</taxon>
    </lineage>
</organism>
<feature type="region of interest" description="Disordered" evidence="1">
    <location>
        <begin position="140"/>
        <end position="175"/>
    </location>
</feature>
<dbReference type="InterPro" id="IPR002477">
    <property type="entry name" value="Peptidoglycan-bd-like"/>
</dbReference>
<dbReference type="Gene3D" id="1.10.101.10">
    <property type="entry name" value="PGBD-like superfamily/PGBD"/>
    <property type="match status" value="2"/>
</dbReference>
<dbReference type="OrthoDB" id="1001489at2759"/>
<dbReference type="InterPro" id="IPR036365">
    <property type="entry name" value="PGBD-like_sf"/>
</dbReference>
<accession>A0A5B8MZ28</accession>
<dbReference type="EMBL" id="CP031049">
    <property type="protein sequence ID" value="QDZ25316.1"/>
    <property type="molecule type" value="Genomic_DNA"/>
</dbReference>
<sequence length="496" mass="53608">MQVAVTRAVGGERGRCHSVRVGTCVEVRHARRNPVPLGSSASVTRTVVHQRGLAVEEWRGTRGMRRVAMRAKGEDIDAFVKKRLKKVVRKAVEESLAQEIGQLKYLARKLKEEREALASLVEVVQEKLVEVDEKLLVVDSSPSAASLPPAERPAPGGGTGGPRDNGGGGRTPLEDSMHVTEDIMGAISRVGFPDSFGGVNGDGIRREDAQGDPGATALASKGVATGTKKEAAVGKKGKTVTQMPSVTVGCDSIQLMSLLHAKLEERGFYCTDEEREDWYFGESTQNSVMAFQASNGLTENGTVTAKEWAILLENEVDFVWEEVDEEGIVVDLEAASTSGQASVEEETPVGEKEAKEAGSGASPPLNLLDAESFPMLREGDGGRYVRLLQLALDKKGFCVSDDELEFWMFGDTTETALKTFQACSGVPESGVVDEEVWSMLCEGLEDEVCSIEFLEERTNGVSEAEEADPYNIDRADGKGVFLLGEGRYEDPDRLQS</sequence>
<feature type="domain" description="Peptidoglycan binding-like" evidence="2">
    <location>
        <begin position="258"/>
        <end position="311"/>
    </location>
</feature>